<name>A0A822MW16_9VIBR</name>
<reference evidence="1 3" key="1">
    <citation type="submission" date="2014-06" db="EMBL/GenBank/DDBJ databases">
        <authorList>
            <person name="Le Roux F."/>
        </authorList>
    </citation>
    <scope>NUCLEOTIDE SEQUENCE</scope>
    <source>
        <strain evidence="2 3">J5-4</strain>
        <strain evidence="1">J5-5</strain>
    </source>
</reference>
<evidence type="ECO:0000313" key="2">
    <source>
        <dbReference type="EMBL" id="CDT41347.1"/>
    </source>
</evidence>
<dbReference type="AlphaFoldDB" id="A0A822MW16"/>
<dbReference type="EMBL" id="CCJV01000085">
    <property type="protein sequence ID" value="CDT36901.1"/>
    <property type="molecule type" value="Genomic_DNA"/>
</dbReference>
<dbReference type="Proteomes" id="UP000049495">
    <property type="component" value="Unassembled WGS sequence"/>
</dbReference>
<protein>
    <submittedName>
        <fullName evidence="1">Uncharacterized protein</fullName>
    </submittedName>
</protein>
<gene>
    <name evidence="2" type="ORF">VCR4J5_240058</name>
    <name evidence="1" type="ORF">VCR5J5_260026</name>
</gene>
<evidence type="ECO:0000313" key="1">
    <source>
        <dbReference type="EMBL" id="CDT36901.1"/>
    </source>
</evidence>
<dbReference type="EMBL" id="CCJX01000107">
    <property type="protein sequence ID" value="CDT41347.1"/>
    <property type="molecule type" value="Genomic_DNA"/>
</dbReference>
<evidence type="ECO:0000313" key="4">
    <source>
        <dbReference type="Proteomes" id="UP000049495"/>
    </source>
</evidence>
<reference evidence="4" key="2">
    <citation type="submission" date="2014-06" db="EMBL/GenBank/DDBJ databases">
        <authorList>
            <person name="Le Roux Frederique"/>
        </authorList>
    </citation>
    <scope>NUCLEOTIDE SEQUENCE [LARGE SCALE GENOMIC DNA]</scope>
    <source>
        <strain evidence="4">J5-5</strain>
    </source>
</reference>
<accession>A0A822MW16</accession>
<proteinExistence type="predicted"/>
<dbReference type="Proteomes" id="UP000049077">
    <property type="component" value="Unassembled WGS sequence"/>
</dbReference>
<evidence type="ECO:0000313" key="3">
    <source>
        <dbReference type="Proteomes" id="UP000049077"/>
    </source>
</evidence>
<comment type="caution">
    <text evidence="1">The sequence shown here is derived from an EMBL/GenBank/DDBJ whole genome shotgun (WGS) entry which is preliminary data.</text>
</comment>
<organism evidence="1 4">
    <name type="scientific">Vibrio crassostreae</name>
    <dbReference type="NCBI Taxonomy" id="246167"/>
    <lineage>
        <taxon>Bacteria</taxon>
        <taxon>Pseudomonadati</taxon>
        <taxon>Pseudomonadota</taxon>
        <taxon>Gammaproteobacteria</taxon>
        <taxon>Vibrionales</taxon>
        <taxon>Vibrionaceae</taxon>
        <taxon>Vibrio</taxon>
    </lineage>
</organism>
<keyword evidence="3" id="KW-1185">Reference proteome</keyword>
<sequence>MSANRSRLFKGGFGLNSAYELIQRVTILSPFSLVAIGNILSHYSLNLKFDFRAKDIQCLKNQL</sequence>